<reference evidence="2" key="1">
    <citation type="journal article" date="2020" name="Nature">
        <title>Giant virus diversity and host interactions through global metagenomics.</title>
        <authorList>
            <person name="Schulz F."/>
            <person name="Roux S."/>
            <person name="Paez-Espino D."/>
            <person name="Jungbluth S."/>
            <person name="Walsh D.A."/>
            <person name="Denef V.J."/>
            <person name="McMahon K.D."/>
            <person name="Konstantinidis K.T."/>
            <person name="Eloe-Fadrosh E.A."/>
            <person name="Kyrpides N.C."/>
            <person name="Woyke T."/>
        </authorList>
    </citation>
    <scope>NUCLEOTIDE SEQUENCE</scope>
    <source>
        <strain evidence="2">GVMAG-S-ERX556101-89</strain>
    </source>
</reference>
<feature type="compositionally biased region" description="Basic and acidic residues" evidence="1">
    <location>
        <begin position="215"/>
        <end position="229"/>
    </location>
</feature>
<feature type="region of interest" description="Disordered" evidence="1">
    <location>
        <begin position="215"/>
        <end position="240"/>
    </location>
</feature>
<evidence type="ECO:0000256" key="1">
    <source>
        <dbReference type="SAM" id="MobiDB-lite"/>
    </source>
</evidence>
<organism evidence="2">
    <name type="scientific">viral metagenome</name>
    <dbReference type="NCBI Taxonomy" id="1070528"/>
    <lineage>
        <taxon>unclassified sequences</taxon>
        <taxon>metagenomes</taxon>
        <taxon>organismal metagenomes</taxon>
    </lineage>
</organism>
<accession>A0A6C0F8R5</accession>
<dbReference type="AlphaFoldDB" id="A0A6C0F8R5"/>
<feature type="compositionally biased region" description="Acidic residues" evidence="1">
    <location>
        <begin position="230"/>
        <end position="240"/>
    </location>
</feature>
<evidence type="ECO:0000313" key="2">
    <source>
        <dbReference type="EMBL" id="QHT38226.1"/>
    </source>
</evidence>
<proteinExistence type="predicted"/>
<name>A0A6C0F8R5_9ZZZZ</name>
<protein>
    <submittedName>
        <fullName evidence="2">Uncharacterized protein</fullName>
    </submittedName>
</protein>
<dbReference type="EMBL" id="MN738829">
    <property type="protein sequence ID" value="QHT38226.1"/>
    <property type="molecule type" value="Genomic_DNA"/>
</dbReference>
<sequence length="240" mass="27601">MASFSIKSLKSDSDLMEAFSNISVERPHKDYNKDLFRITYSKEKGESSYLSLKFPVLSVVTKPKEGAKYFYAKLGDLSDSGVVDSFDALDTYISSKMADEYVNKMQPTFKNIDSGLVKIYIPHKSGQIRHDRLKIYDSDKNQKDIFSVKEGSKIKLLAYLKHFKRYRDEIVPMWIAEQMQIISTEISENKDSPKVAEIENEKELLENHMELGSDRKTICDLSDESRDSDDASDDDYNAPW</sequence>